<comment type="pathway">
    <text evidence="9">Phospholipid metabolism.</text>
</comment>
<evidence type="ECO:0000256" key="7">
    <source>
        <dbReference type="ARBA" id="ARBA00023136"/>
    </source>
</evidence>
<comment type="caution">
    <text evidence="12">The sequence shown here is derived from an EMBL/GenBank/DDBJ whole genome shotgun (WGS) entry which is preliminary data.</text>
</comment>
<dbReference type="InterPro" id="IPR049941">
    <property type="entry name" value="LPLAT_7/PORCN-like"/>
</dbReference>
<evidence type="ECO:0000256" key="6">
    <source>
        <dbReference type="ARBA" id="ARBA00022989"/>
    </source>
</evidence>
<protein>
    <recommendedName>
        <fullName evidence="10">Lysophospholipid acyltransferase 7</fullName>
    </recommendedName>
</protein>
<dbReference type="PANTHER" id="PTHR13906:SF16">
    <property type="entry name" value="LYSOPHOSPHOLIPID ACYLTRANSFERASE 7"/>
    <property type="match status" value="1"/>
</dbReference>
<organism evidence="12">
    <name type="scientific">Heliothis virescens</name>
    <name type="common">Tobacco budworm moth</name>
    <dbReference type="NCBI Taxonomy" id="7102"/>
    <lineage>
        <taxon>Eukaryota</taxon>
        <taxon>Metazoa</taxon>
        <taxon>Ecdysozoa</taxon>
        <taxon>Arthropoda</taxon>
        <taxon>Hexapoda</taxon>
        <taxon>Insecta</taxon>
        <taxon>Pterygota</taxon>
        <taxon>Neoptera</taxon>
        <taxon>Endopterygota</taxon>
        <taxon>Lepidoptera</taxon>
        <taxon>Glossata</taxon>
        <taxon>Ditrysia</taxon>
        <taxon>Noctuoidea</taxon>
        <taxon>Noctuidae</taxon>
        <taxon>Heliothinae</taxon>
        <taxon>Heliothis</taxon>
    </lineage>
</organism>
<comment type="similarity">
    <text evidence="3">Belongs to the membrane-bound acyltransferase family.</text>
</comment>
<keyword evidence="6 11" id="KW-1133">Transmembrane helix</keyword>
<dbReference type="GO" id="GO:0044233">
    <property type="term" value="C:mitochondria-associated endoplasmic reticulum membrane contact site"/>
    <property type="evidence" value="ECO:0007669"/>
    <property type="project" value="TreeGrafter"/>
</dbReference>
<proteinExistence type="inferred from homology"/>
<name>A0A2A4IXH1_HELVI</name>
<evidence type="ECO:0000256" key="11">
    <source>
        <dbReference type="SAM" id="Phobius"/>
    </source>
</evidence>
<reference evidence="12" key="1">
    <citation type="submission" date="2017-09" db="EMBL/GenBank/DDBJ databases">
        <title>Contemporary evolution of a Lepidopteran species, Heliothis virescens, in response to modern agricultural practices.</title>
        <authorList>
            <person name="Fritz M.L."/>
            <person name="Deyonke A.M."/>
            <person name="Papanicolaou A."/>
            <person name="Micinski S."/>
            <person name="Westbrook J."/>
            <person name="Gould F."/>
        </authorList>
    </citation>
    <scope>NUCLEOTIDE SEQUENCE [LARGE SCALE GENOMIC DNA]</scope>
    <source>
        <strain evidence="12">HvINT-</strain>
        <tissue evidence="12">Whole body</tissue>
    </source>
</reference>
<feature type="transmembrane region" description="Helical" evidence="11">
    <location>
        <begin position="757"/>
        <end position="780"/>
    </location>
</feature>
<dbReference type="STRING" id="7102.A0A2A4IXH1"/>
<feature type="transmembrane region" description="Helical" evidence="11">
    <location>
        <begin position="792"/>
        <end position="812"/>
    </location>
</feature>
<keyword evidence="8" id="KW-0012">Acyltransferase</keyword>
<dbReference type="GO" id="GO:0030258">
    <property type="term" value="P:lipid modification"/>
    <property type="evidence" value="ECO:0007669"/>
    <property type="project" value="TreeGrafter"/>
</dbReference>
<evidence type="ECO:0000256" key="9">
    <source>
        <dbReference type="ARBA" id="ARBA00025707"/>
    </source>
</evidence>
<dbReference type="EMBL" id="NWSH01005135">
    <property type="protein sequence ID" value="PCG64411.1"/>
    <property type="molecule type" value="Genomic_DNA"/>
</dbReference>
<feature type="transmembrane region" description="Helical" evidence="11">
    <location>
        <begin position="7"/>
        <end position="23"/>
    </location>
</feature>
<keyword evidence="5 11" id="KW-0812">Transmembrane</keyword>
<keyword evidence="7 11" id="KW-0472">Membrane</keyword>
<dbReference type="AlphaFoldDB" id="A0A2A4IXH1"/>
<evidence type="ECO:0000256" key="3">
    <source>
        <dbReference type="ARBA" id="ARBA00010323"/>
    </source>
</evidence>
<evidence type="ECO:0000256" key="2">
    <source>
        <dbReference type="ARBA" id="ARBA00005074"/>
    </source>
</evidence>
<evidence type="ECO:0000256" key="10">
    <source>
        <dbReference type="ARBA" id="ARBA00093678"/>
    </source>
</evidence>
<keyword evidence="4" id="KW-0808">Transferase</keyword>
<dbReference type="Pfam" id="PF03062">
    <property type="entry name" value="MBOAT"/>
    <property type="match status" value="2"/>
</dbReference>
<evidence type="ECO:0000256" key="1">
    <source>
        <dbReference type="ARBA" id="ARBA00004141"/>
    </source>
</evidence>
<dbReference type="GO" id="GO:0006661">
    <property type="term" value="P:phosphatidylinositol biosynthetic process"/>
    <property type="evidence" value="ECO:0007669"/>
    <property type="project" value="TreeGrafter"/>
</dbReference>
<evidence type="ECO:0000256" key="5">
    <source>
        <dbReference type="ARBA" id="ARBA00022692"/>
    </source>
</evidence>
<dbReference type="GO" id="GO:0016020">
    <property type="term" value="C:membrane"/>
    <property type="evidence" value="ECO:0007669"/>
    <property type="project" value="UniProtKB-SubCell"/>
</dbReference>
<dbReference type="GO" id="GO:0071617">
    <property type="term" value="F:lysophospholipid acyltransferase activity"/>
    <property type="evidence" value="ECO:0007669"/>
    <property type="project" value="TreeGrafter"/>
</dbReference>
<gene>
    <name evidence="12" type="ORF">B5V51_10701</name>
</gene>
<sequence>MYSFSELVYYSSLLACISLGSYYKKIEDPVTKRSYGTGLGVLITCMICGPSVVHSVLMVWGNIIIIKCCKKQYIHHLSLAYTWLYLIYLNFNLDVTNNVLWIHQAVALRLVGLAFEINMAEKARRQPPPKVATIANNSIPNIDEVANKLSNQAAQHATSVAKNSANKFTLSDMGFVPTEPSAVDIIAYAYYFIGLHKGPYYRWKIFNEHFKTPFGVLGDCRIITEQKLKKAFVCGLVYLFLSRKFPVQVYYENDFYLKHGTDFRYLYNIPQMFIYVLQYQVLMMLCTSVCTETGFGVYPTKTQPLPGHGPSTRFSLLNLATVTEEVALEQEYNFAMLRSFENEKLLIGPRMRDTLRGWDMSTRYWFWAYTYKGMVKTNKEVRCVFAQYVSGYIHHLSLAYTWLYLIYLNFNLDVTNNVLWIHQAVALRLVGLAFEINMAEKARRQPPPKVATIANNSIPNIDEVANKLSNQAAQHATSVAKNSANKFTLSDMGFVPTEPSAVDIIAYAYYFIGLHKGPYYRWKIFNEHFKTPFGVLGDCRIITEQKLKKAFVCGLVYLFLSRKFPVQVYYENDFYLKHGTDFRYLYNIPQMFIYVLQYQVLMMLCTSVCTETGFGVYPTKTQPLPGHGPSTRFSLLNLATVTEEVALEQEYNFAMLRSFENEKLLIGPRMRDTLRGWDMSTRYWFWAYTYKGMVKTNKEVRCVFAQYVSGSALSFLAWTVWCGPTLQQLIISATLWVHLHLEYEYGELYDTNVSMKIPWDIGFSIMRLFCLTYLTPCLILKDSAVVLRYYNSIFWVYHMVLLFLILGAVGVYKERTLARSSL</sequence>
<evidence type="ECO:0000256" key="4">
    <source>
        <dbReference type="ARBA" id="ARBA00022679"/>
    </source>
</evidence>
<dbReference type="PANTHER" id="PTHR13906">
    <property type="entry name" value="PORCUPINE"/>
    <property type="match status" value="1"/>
</dbReference>
<evidence type="ECO:0000256" key="8">
    <source>
        <dbReference type="ARBA" id="ARBA00023315"/>
    </source>
</evidence>
<feature type="transmembrane region" description="Helical" evidence="11">
    <location>
        <begin position="73"/>
        <end position="93"/>
    </location>
</feature>
<dbReference type="InterPro" id="IPR004299">
    <property type="entry name" value="MBOAT_fam"/>
</dbReference>
<feature type="transmembrane region" description="Helical" evidence="11">
    <location>
        <begin position="384"/>
        <end position="407"/>
    </location>
</feature>
<accession>A0A2A4IXH1</accession>
<comment type="pathway">
    <text evidence="2">Lipid metabolism; phospholipid metabolism.</text>
</comment>
<evidence type="ECO:0000313" key="12">
    <source>
        <dbReference type="EMBL" id="PCG64411.1"/>
    </source>
</evidence>
<comment type="subcellular location">
    <subcellularLocation>
        <location evidence="1">Membrane</location>
        <topology evidence="1">Multi-pass membrane protein</topology>
    </subcellularLocation>
</comment>
<feature type="transmembrane region" description="Helical" evidence="11">
    <location>
        <begin position="35"/>
        <end position="61"/>
    </location>
</feature>